<gene>
    <name evidence="1" type="ORF">GCM10009742_03530</name>
</gene>
<dbReference type="EMBL" id="BAAAND010000001">
    <property type="protein sequence ID" value="GAA1565545.1"/>
    <property type="molecule type" value="Genomic_DNA"/>
</dbReference>
<evidence type="ECO:0008006" key="3">
    <source>
        <dbReference type="Google" id="ProtNLM"/>
    </source>
</evidence>
<protein>
    <recommendedName>
        <fullName evidence="3">GrpB family protein</fullName>
    </recommendedName>
</protein>
<proteinExistence type="predicted"/>
<comment type="caution">
    <text evidence="1">The sequence shown here is derived from an EMBL/GenBank/DDBJ whole genome shotgun (WGS) entry which is preliminary data.</text>
</comment>
<dbReference type="Gene3D" id="3.30.460.10">
    <property type="entry name" value="Beta Polymerase, domain 2"/>
    <property type="match status" value="1"/>
</dbReference>
<dbReference type="InterPro" id="IPR007344">
    <property type="entry name" value="GrpB/CoaE"/>
</dbReference>
<sequence length="188" mass="20562">MPFPDELGAGVSVVEYDPAWPGEFAVLAERIEAALGERALAVDHVGSTSVPGLPAKNCIDAQVRVADLGPDLIDLMESAGFRCRPEPWNRTEVSFGQACDKLVFAPPIGERLTNIHLRRADTPNTRFALLFRDYLRADLAARDAWGAFKQRLAQSVPDLADYGQIKAPATTLLMLTAERWAAESGWTL</sequence>
<dbReference type="Proteomes" id="UP001500190">
    <property type="component" value="Unassembled WGS sequence"/>
</dbReference>
<evidence type="ECO:0000313" key="2">
    <source>
        <dbReference type="Proteomes" id="UP001500190"/>
    </source>
</evidence>
<organism evidence="1 2">
    <name type="scientific">Kribbella karoonensis</name>
    <dbReference type="NCBI Taxonomy" id="324851"/>
    <lineage>
        <taxon>Bacteria</taxon>
        <taxon>Bacillati</taxon>
        <taxon>Actinomycetota</taxon>
        <taxon>Actinomycetes</taxon>
        <taxon>Propionibacteriales</taxon>
        <taxon>Kribbellaceae</taxon>
        <taxon>Kribbella</taxon>
    </lineage>
</organism>
<dbReference type="InterPro" id="IPR043519">
    <property type="entry name" value="NT_sf"/>
</dbReference>
<dbReference type="PANTHER" id="PTHR34822">
    <property type="entry name" value="GRPB DOMAIN PROTEIN (AFU_ORTHOLOGUE AFUA_1G01530)"/>
    <property type="match status" value="1"/>
</dbReference>
<reference evidence="1 2" key="1">
    <citation type="journal article" date="2019" name="Int. J. Syst. Evol. Microbiol.">
        <title>The Global Catalogue of Microorganisms (GCM) 10K type strain sequencing project: providing services to taxonomists for standard genome sequencing and annotation.</title>
        <authorList>
            <consortium name="The Broad Institute Genomics Platform"/>
            <consortium name="The Broad Institute Genome Sequencing Center for Infectious Disease"/>
            <person name="Wu L."/>
            <person name="Ma J."/>
        </authorList>
    </citation>
    <scope>NUCLEOTIDE SEQUENCE [LARGE SCALE GENOMIC DNA]</scope>
    <source>
        <strain evidence="1 2">JCM 14304</strain>
    </source>
</reference>
<evidence type="ECO:0000313" key="1">
    <source>
        <dbReference type="EMBL" id="GAA1565545.1"/>
    </source>
</evidence>
<name>A0ABN2CW30_9ACTN</name>
<dbReference type="RefSeq" id="WP_344187544.1">
    <property type="nucleotide sequence ID" value="NZ_BAAAND010000001.1"/>
</dbReference>
<accession>A0ABN2CW30</accession>
<dbReference type="Pfam" id="PF04229">
    <property type="entry name" value="GrpB"/>
    <property type="match status" value="1"/>
</dbReference>
<dbReference type="PANTHER" id="PTHR34822:SF1">
    <property type="entry name" value="GRPB FAMILY PROTEIN"/>
    <property type="match status" value="1"/>
</dbReference>
<keyword evidence="2" id="KW-1185">Reference proteome</keyword>
<dbReference type="SUPFAM" id="SSF81301">
    <property type="entry name" value="Nucleotidyltransferase"/>
    <property type="match status" value="1"/>
</dbReference>